<evidence type="ECO:0000256" key="1">
    <source>
        <dbReference type="ARBA" id="ARBA00006484"/>
    </source>
</evidence>
<dbReference type="PANTHER" id="PTHR48107">
    <property type="entry name" value="NADPH-DEPENDENT ALDEHYDE REDUCTASE-LIKE PROTEIN, CHLOROPLASTIC-RELATED"/>
    <property type="match status" value="1"/>
</dbReference>
<keyword evidence="5" id="KW-1185">Reference proteome</keyword>
<dbReference type="EMBL" id="FNZU01000013">
    <property type="protein sequence ID" value="SEL16026.1"/>
    <property type="molecule type" value="Genomic_DNA"/>
</dbReference>
<dbReference type="InterPro" id="IPR020904">
    <property type="entry name" value="Sc_DH/Rdtase_CS"/>
</dbReference>
<dbReference type="Proteomes" id="UP000199081">
    <property type="component" value="Unassembled WGS sequence"/>
</dbReference>
<dbReference type="GO" id="GO:0008206">
    <property type="term" value="P:bile acid metabolic process"/>
    <property type="evidence" value="ECO:0007669"/>
    <property type="project" value="UniProtKB-ARBA"/>
</dbReference>
<dbReference type="PRINTS" id="PR00081">
    <property type="entry name" value="GDHRDH"/>
</dbReference>
<gene>
    <name evidence="4" type="ORF">SAMN04488099_11310</name>
</gene>
<feature type="compositionally biased region" description="Basic and acidic residues" evidence="3">
    <location>
        <begin position="1"/>
        <end position="25"/>
    </location>
</feature>
<evidence type="ECO:0000256" key="3">
    <source>
        <dbReference type="SAM" id="MobiDB-lite"/>
    </source>
</evidence>
<organism evidence="4 5">
    <name type="scientific">Alkalibacterium pelagium</name>
    <dbReference type="NCBI Taxonomy" id="426702"/>
    <lineage>
        <taxon>Bacteria</taxon>
        <taxon>Bacillati</taxon>
        <taxon>Bacillota</taxon>
        <taxon>Bacilli</taxon>
        <taxon>Lactobacillales</taxon>
        <taxon>Carnobacteriaceae</taxon>
        <taxon>Alkalibacterium</taxon>
    </lineage>
</organism>
<reference evidence="5" key="1">
    <citation type="submission" date="2016-10" db="EMBL/GenBank/DDBJ databases">
        <authorList>
            <person name="Varghese N."/>
            <person name="Submissions S."/>
        </authorList>
    </citation>
    <scope>NUCLEOTIDE SEQUENCE [LARGE SCALE GENOMIC DNA]</scope>
    <source>
        <strain evidence="5">DSM 19183</strain>
    </source>
</reference>
<dbReference type="GO" id="GO:0016614">
    <property type="term" value="F:oxidoreductase activity, acting on CH-OH group of donors"/>
    <property type="evidence" value="ECO:0007669"/>
    <property type="project" value="UniProtKB-ARBA"/>
</dbReference>
<dbReference type="AlphaFoldDB" id="A0A1H7MXE0"/>
<proteinExistence type="inferred from homology"/>
<dbReference type="FunFam" id="3.40.50.720:FF:000084">
    <property type="entry name" value="Short-chain dehydrogenase reductase"/>
    <property type="match status" value="1"/>
</dbReference>
<dbReference type="Gene3D" id="3.40.50.720">
    <property type="entry name" value="NAD(P)-binding Rossmann-like Domain"/>
    <property type="match status" value="1"/>
</dbReference>
<dbReference type="InterPro" id="IPR002347">
    <property type="entry name" value="SDR_fam"/>
</dbReference>
<dbReference type="PROSITE" id="PS00061">
    <property type="entry name" value="ADH_SHORT"/>
    <property type="match status" value="1"/>
</dbReference>
<evidence type="ECO:0000313" key="4">
    <source>
        <dbReference type="EMBL" id="SEL16026.1"/>
    </source>
</evidence>
<comment type="similarity">
    <text evidence="1">Belongs to the short-chain dehydrogenases/reductases (SDR) family.</text>
</comment>
<dbReference type="OrthoDB" id="9805904at2"/>
<dbReference type="RefSeq" id="WP_091482243.1">
    <property type="nucleotide sequence ID" value="NZ_BJYC01000015.1"/>
</dbReference>
<keyword evidence="2" id="KW-0560">Oxidoreductase</keyword>
<accession>A0A1H7MXE0</accession>
<protein>
    <submittedName>
        <fullName evidence="4">NAD(P)-dependent dehydrogenase, short-chain alcohol dehydrogenase family</fullName>
    </submittedName>
</protein>
<evidence type="ECO:0000313" key="5">
    <source>
        <dbReference type="Proteomes" id="UP000199081"/>
    </source>
</evidence>
<evidence type="ECO:0000256" key="2">
    <source>
        <dbReference type="ARBA" id="ARBA00023002"/>
    </source>
</evidence>
<sequence>MSEKDKIDTQAPKKDYLINDDRENLDPIPQVESDSYKPAGKMKGFNTIVTGADSGIGRAVAIAFAKEGANVAVVDLEDNDDLKSVKKRIEELGVKCLAFSGDVGEEAFAKETIGAVHNEWGDLHTLVNNASEQHPQESISDIDAAQLDRTFRSNIFSTIYWSREAFPYLAEGGTIVNSSSVTAYKGSPGLLDYASTKGAIISFTRSLAQNTEVIEKKVRVNAVAPGPIWTPLIPATIGSSYEEHGGVPLDRPGEPYELAPAYVYLATSDSSYVTGQTIHVNGGTVVNG</sequence>
<feature type="region of interest" description="Disordered" evidence="3">
    <location>
        <begin position="1"/>
        <end position="36"/>
    </location>
</feature>
<dbReference type="PANTHER" id="PTHR48107:SF16">
    <property type="entry name" value="NADPH-DEPENDENT ALDEHYDE REDUCTASE 1, CHLOROPLASTIC"/>
    <property type="match status" value="1"/>
</dbReference>
<dbReference type="SUPFAM" id="SSF51735">
    <property type="entry name" value="NAD(P)-binding Rossmann-fold domains"/>
    <property type="match status" value="1"/>
</dbReference>
<dbReference type="STRING" id="426702.SAMN04488099_11310"/>
<dbReference type="Pfam" id="PF13561">
    <property type="entry name" value="adh_short_C2"/>
    <property type="match status" value="1"/>
</dbReference>
<dbReference type="PRINTS" id="PR00080">
    <property type="entry name" value="SDRFAMILY"/>
</dbReference>
<dbReference type="InterPro" id="IPR036291">
    <property type="entry name" value="NAD(P)-bd_dom_sf"/>
</dbReference>
<name>A0A1H7MXE0_9LACT</name>